<dbReference type="GO" id="GO:0006310">
    <property type="term" value="P:DNA recombination"/>
    <property type="evidence" value="ECO:0007669"/>
    <property type="project" value="InterPro"/>
</dbReference>
<evidence type="ECO:0000256" key="6">
    <source>
        <dbReference type="ARBA" id="ARBA00022840"/>
    </source>
</evidence>
<dbReference type="GO" id="GO:0005737">
    <property type="term" value="C:cytoplasm"/>
    <property type="evidence" value="ECO:0007669"/>
    <property type="project" value="TreeGrafter"/>
</dbReference>
<keyword evidence="2" id="KW-0479">Metal-binding</keyword>
<evidence type="ECO:0000256" key="5">
    <source>
        <dbReference type="ARBA" id="ARBA00022806"/>
    </source>
</evidence>
<accession>A0A2V3PPP4</accession>
<comment type="catalytic activity">
    <reaction evidence="9">
        <text>Couples ATP hydrolysis with the unwinding of duplex DNA by translocating in the 3'-5' direction.</text>
        <dbReference type="EC" id="5.6.2.4"/>
    </reaction>
</comment>
<dbReference type="SUPFAM" id="SSF52540">
    <property type="entry name" value="P-loop containing nucleoside triphosphate hydrolases"/>
    <property type="match status" value="1"/>
</dbReference>
<dbReference type="NCBIfam" id="TIGR00614">
    <property type="entry name" value="recQ_fam"/>
    <property type="match status" value="1"/>
</dbReference>
<gene>
    <name evidence="15" type="ORF">CLV62_10880</name>
</gene>
<evidence type="ECO:0000259" key="14">
    <source>
        <dbReference type="PROSITE" id="PS51194"/>
    </source>
</evidence>
<dbReference type="InterPro" id="IPR027417">
    <property type="entry name" value="P-loop_NTPase"/>
</dbReference>
<dbReference type="GO" id="GO:0009378">
    <property type="term" value="F:four-way junction helicase activity"/>
    <property type="evidence" value="ECO:0007669"/>
    <property type="project" value="TreeGrafter"/>
</dbReference>
<dbReference type="SMART" id="SM00487">
    <property type="entry name" value="DEXDc"/>
    <property type="match status" value="1"/>
</dbReference>
<dbReference type="InterPro" id="IPR004589">
    <property type="entry name" value="DNA_helicase_ATP-dep_RecQ"/>
</dbReference>
<feature type="domain" description="Helicase ATP-binding" evidence="13">
    <location>
        <begin position="25"/>
        <end position="193"/>
    </location>
</feature>
<dbReference type="Gene3D" id="3.40.50.300">
    <property type="entry name" value="P-loop containing nucleotide triphosphate hydrolases"/>
    <property type="match status" value="2"/>
</dbReference>
<evidence type="ECO:0000256" key="11">
    <source>
        <dbReference type="ARBA" id="ARBA00044535"/>
    </source>
</evidence>
<evidence type="ECO:0000256" key="12">
    <source>
        <dbReference type="ARBA" id="ARBA00044550"/>
    </source>
</evidence>
<evidence type="ECO:0000313" key="15">
    <source>
        <dbReference type="EMBL" id="PXV65082.1"/>
    </source>
</evidence>
<dbReference type="GO" id="GO:0030894">
    <property type="term" value="C:replisome"/>
    <property type="evidence" value="ECO:0007669"/>
    <property type="project" value="TreeGrafter"/>
</dbReference>
<proteinExistence type="inferred from homology"/>
<evidence type="ECO:0000256" key="3">
    <source>
        <dbReference type="ARBA" id="ARBA00022741"/>
    </source>
</evidence>
<dbReference type="RefSeq" id="WP_110310356.1">
    <property type="nucleotide sequence ID" value="NZ_QICL01000008.1"/>
</dbReference>
<dbReference type="InterPro" id="IPR036388">
    <property type="entry name" value="WH-like_DNA-bd_sf"/>
</dbReference>
<evidence type="ECO:0000256" key="7">
    <source>
        <dbReference type="ARBA" id="ARBA00023125"/>
    </source>
</evidence>
<dbReference type="GO" id="GO:0043138">
    <property type="term" value="F:3'-5' DNA helicase activity"/>
    <property type="evidence" value="ECO:0007669"/>
    <property type="project" value="UniProtKB-EC"/>
</dbReference>
<dbReference type="GO" id="GO:0043590">
    <property type="term" value="C:bacterial nucleoid"/>
    <property type="evidence" value="ECO:0007669"/>
    <property type="project" value="TreeGrafter"/>
</dbReference>
<keyword evidence="7" id="KW-0238">DNA-binding</keyword>
<dbReference type="Gene3D" id="1.10.10.10">
    <property type="entry name" value="Winged helix-like DNA-binding domain superfamily/Winged helix DNA-binding domain"/>
    <property type="match status" value="1"/>
</dbReference>
<keyword evidence="6" id="KW-0067">ATP-binding</keyword>
<dbReference type="GO" id="GO:0006281">
    <property type="term" value="P:DNA repair"/>
    <property type="evidence" value="ECO:0007669"/>
    <property type="project" value="TreeGrafter"/>
</dbReference>
<keyword evidence="3" id="KW-0547">Nucleotide-binding</keyword>
<evidence type="ECO:0000256" key="4">
    <source>
        <dbReference type="ARBA" id="ARBA00022801"/>
    </source>
</evidence>
<dbReference type="OrthoDB" id="9763310at2"/>
<evidence type="ECO:0000313" key="16">
    <source>
        <dbReference type="Proteomes" id="UP000247973"/>
    </source>
</evidence>
<dbReference type="Pfam" id="PF00271">
    <property type="entry name" value="Helicase_C"/>
    <property type="match status" value="1"/>
</dbReference>
<dbReference type="GO" id="GO:0005524">
    <property type="term" value="F:ATP binding"/>
    <property type="evidence" value="ECO:0007669"/>
    <property type="project" value="UniProtKB-KW"/>
</dbReference>
<comment type="similarity">
    <text evidence="1">Belongs to the helicase family. RecQ subfamily.</text>
</comment>
<dbReference type="InterPro" id="IPR014001">
    <property type="entry name" value="Helicase_ATP-bd"/>
</dbReference>
<dbReference type="PANTHER" id="PTHR13710">
    <property type="entry name" value="DNA HELICASE RECQ FAMILY MEMBER"/>
    <property type="match status" value="1"/>
</dbReference>
<reference evidence="15 16" key="1">
    <citation type="submission" date="2018-03" db="EMBL/GenBank/DDBJ databases">
        <title>Genomic Encyclopedia of Archaeal and Bacterial Type Strains, Phase II (KMG-II): from individual species to whole genera.</title>
        <authorList>
            <person name="Goeker M."/>
        </authorList>
    </citation>
    <scope>NUCLEOTIDE SEQUENCE [LARGE SCALE GENOMIC DNA]</scope>
    <source>
        <strain evidence="15 16">DSM 100214</strain>
    </source>
</reference>
<dbReference type="PROSITE" id="PS51192">
    <property type="entry name" value="HELICASE_ATP_BIND_1"/>
    <property type="match status" value="1"/>
</dbReference>
<feature type="domain" description="Helicase C-terminal" evidence="14">
    <location>
        <begin position="217"/>
        <end position="363"/>
    </location>
</feature>
<dbReference type="GO" id="GO:0016787">
    <property type="term" value="F:hydrolase activity"/>
    <property type="evidence" value="ECO:0007669"/>
    <property type="project" value="UniProtKB-KW"/>
</dbReference>
<sequence length="636" mass="73877">MNIFHKILHEYWRYSEFRPLQEDIIKSVFSGKDTLGLMPTGGGKSITFQVPALAMDGICLVITPLIALMKDQVDNLKEKGIRALSIYSGMSHNEILITLDNAILGDYKFLYISPERLGTQLFQAKLRSMNVCLLAIDESHCISQWGYDFRPSYMNIADIRKELPNVPVLALTATATLEVTDDIQNILGFKEKNVFRKSFERKNLSYIVRESDNKTESLVRILSKIQGSAIVYVRSRLKTKEIATELIQHGLSADFYHAGLSSDDKTRKQNAWKDNECRIIVSTNAFGMGIDKPDVRVVVHTDLPNSIEEYYQEAGRAGRDEKKAYAVILYSKTDSTKLKKRISDEFPERDFVIAVYESLAYFFQIAEGFGHNSTYDFSLQKFCSTYKYPLIPTHNALKIIELSGYIEYTDDTDNQSRIIFTIYRDELYKYEFTKEYEHLISIVLRLYTGIFADYVTINEATIAFHLQKSRTEVYHMLKILAKKRIIEYIPFKKTPFIIYKQPRISIKYFVIPQSVYEVRRKRFEKRIIAITDYAERNDICRSRMLLTYFGEKKSSDCGHCDVCLAKSDTGISNYKFNDISDKIKKLICEKDYSIDDLTSEISEYKEEDIIHVIRFHLDQESFLIQNDYIKINKKKE</sequence>
<dbReference type="InterPro" id="IPR032284">
    <property type="entry name" value="RecQ_Zn-bd"/>
</dbReference>
<dbReference type="InterPro" id="IPR001650">
    <property type="entry name" value="Helicase_C-like"/>
</dbReference>
<dbReference type="SMART" id="SM00490">
    <property type="entry name" value="HELICc"/>
    <property type="match status" value="1"/>
</dbReference>
<dbReference type="CDD" id="cd17920">
    <property type="entry name" value="DEXHc_RecQ"/>
    <property type="match status" value="1"/>
</dbReference>
<evidence type="ECO:0000256" key="8">
    <source>
        <dbReference type="ARBA" id="ARBA00023235"/>
    </source>
</evidence>
<dbReference type="PROSITE" id="PS51194">
    <property type="entry name" value="HELICASE_CTER"/>
    <property type="match status" value="1"/>
</dbReference>
<evidence type="ECO:0000256" key="9">
    <source>
        <dbReference type="ARBA" id="ARBA00034617"/>
    </source>
</evidence>
<dbReference type="Proteomes" id="UP000247973">
    <property type="component" value="Unassembled WGS sequence"/>
</dbReference>
<keyword evidence="16" id="KW-1185">Reference proteome</keyword>
<name>A0A2V3PPP4_9BACT</name>
<protein>
    <recommendedName>
        <fullName evidence="11">ATP-dependent DNA helicase RecQ</fullName>
        <ecNumber evidence="10">5.6.2.4</ecNumber>
    </recommendedName>
    <alternativeName>
        <fullName evidence="12">DNA 3'-5' helicase RecQ</fullName>
    </alternativeName>
</protein>
<evidence type="ECO:0000256" key="10">
    <source>
        <dbReference type="ARBA" id="ARBA00034808"/>
    </source>
</evidence>
<dbReference type="Pfam" id="PF00270">
    <property type="entry name" value="DEAD"/>
    <property type="match status" value="1"/>
</dbReference>
<dbReference type="Pfam" id="PF16124">
    <property type="entry name" value="RecQ_Zn_bind"/>
    <property type="match status" value="1"/>
</dbReference>
<dbReference type="GO" id="GO:0046872">
    <property type="term" value="F:metal ion binding"/>
    <property type="evidence" value="ECO:0007669"/>
    <property type="project" value="UniProtKB-KW"/>
</dbReference>
<evidence type="ECO:0000259" key="13">
    <source>
        <dbReference type="PROSITE" id="PS51192"/>
    </source>
</evidence>
<dbReference type="EC" id="5.6.2.4" evidence="10"/>
<keyword evidence="8" id="KW-0413">Isomerase</keyword>
<dbReference type="GO" id="GO:0003677">
    <property type="term" value="F:DNA binding"/>
    <property type="evidence" value="ECO:0007669"/>
    <property type="project" value="UniProtKB-KW"/>
</dbReference>
<comment type="caution">
    <text evidence="15">The sequence shown here is derived from an EMBL/GenBank/DDBJ whole genome shotgun (WGS) entry which is preliminary data.</text>
</comment>
<keyword evidence="5 15" id="KW-0347">Helicase</keyword>
<dbReference type="EMBL" id="QICL01000008">
    <property type="protein sequence ID" value="PXV65082.1"/>
    <property type="molecule type" value="Genomic_DNA"/>
</dbReference>
<dbReference type="PANTHER" id="PTHR13710:SF105">
    <property type="entry name" value="ATP-DEPENDENT DNA HELICASE Q1"/>
    <property type="match status" value="1"/>
</dbReference>
<keyword evidence="4" id="KW-0378">Hydrolase</keyword>
<evidence type="ECO:0000256" key="1">
    <source>
        <dbReference type="ARBA" id="ARBA00005446"/>
    </source>
</evidence>
<dbReference type="FunFam" id="3.40.50.300:FF:001389">
    <property type="entry name" value="ATP-dependent DNA helicase RecQ"/>
    <property type="match status" value="1"/>
</dbReference>
<dbReference type="AlphaFoldDB" id="A0A2V3PPP4"/>
<organism evidence="15 16">
    <name type="scientific">Dysgonomonas alginatilytica</name>
    <dbReference type="NCBI Taxonomy" id="1605892"/>
    <lineage>
        <taxon>Bacteria</taxon>
        <taxon>Pseudomonadati</taxon>
        <taxon>Bacteroidota</taxon>
        <taxon>Bacteroidia</taxon>
        <taxon>Bacteroidales</taxon>
        <taxon>Dysgonomonadaceae</taxon>
        <taxon>Dysgonomonas</taxon>
    </lineage>
</organism>
<evidence type="ECO:0000256" key="2">
    <source>
        <dbReference type="ARBA" id="ARBA00022723"/>
    </source>
</evidence>
<dbReference type="InterPro" id="IPR011545">
    <property type="entry name" value="DEAD/DEAH_box_helicase_dom"/>
</dbReference>